<evidence type="ECO:0000256" key="1">
    <source>
        <dbReference type="ARBA" id="ARBA00008645"/>
    </source>
</evidence>
<evidence type="ECO:0000313" key="4">
    <source>
        <dbReference type="Proteomes" id="UP001652582"/>
    </source>
</evidence>
<dbReference type="RefSeq" id="XP_023944032.2">
    <property type="nucleotide sequence ID" value="XM_024088264.2"/>
</dbReference>
<dbReference type="OrthoDB" id="190201at2759"/>
<dbReference type="GeneID" id="112050111"/>
<keyword evidence="2 5" id="KW-0378">Hydrolase</keyword>
<feature type="domain" description="AB hydrolase-1" evidence="3">
    <location>
        <begin position="62"/>
        <end position="313"/>
    </location>
</feature>
<dbReference type="GO" id="GO:0016787">
    <property type="term" value="F:hydrolase activity"/>
    <property type="evidence" value="ECO:0007669"/>
    <property type="project" value="UniProtKB-KW"/>
</dbReference>
<sequence>MAKRFLSPIVFKLNHSYNDIRPILQCVHNKKLHTEPSVKEIRIPVKWGHLAAKLWGSEHERPILALHGWQDNAGTWDPYAPMLCNKRPILAIDFPGHGFSSWIPDGMHYYPWDLPRLILYLKDYFKWDKVSLLCHSMGSIAGMRFASVFPDDVDFYIAVDSLIYDDYDLNQVVENYSRILKKLQALQDLKGEPPSYTKEEMIKIWHLGTTKSVSKESVPYLLERGAKESSKEPNKYYFSRDPRLKNILFSAEDKKLVETLMKRLKCPTLYFKGIDSPYGADEFSVEMRETVAQNNSNFECHFIPSTHHLHLNNPELIEPIIRNFLQKHNFIK</sequence>
<dbReference type="InterPro" id="IPR029058">
    <property type="entry name" value="AB_hydrolase_fold"/>
</dbReference>
<evidence type="ECO:0000313" key="5">
    <source>
        <dbReference type="RefSeq" id="XP_023944032.2"/>
    </source>
</evidence>
<accession>A0A6J1NGC8</accession>
<evidence type="ECO:0000256" key="2">
    <source>
        <dbReference type="ARBA" id="ARBA00022801"/>
    </source>
</evidence>
<comment type="similarity">
    <text evidence="1">Belongs to the AB hydrolase superfamily.</text>
</comment>
<dbReference type="AlphaFoldDB" id="A0A6J1NGC8"/>
<proteinExistence type="inferred from homology"/>
<name>A0A6J1NGC8_BICAN</name>
<dbReference type="Gene3D" id="3.40.50.1820">
    <property type="entry name" value="alpha/beta hydrolase"/>
    <property type="match status" value="1"/>
</dbReference>
<evidence type="ECO:0000259" key="3">
    <source>
        <dbReference type="Pfam" id="PF00561"/>
    </source>
</evidence>
<dbReference type="PANTHER" id="PTHR43798:SF14">
    <property type="entry name" value="SERINE HYDROLASE-LIKE PROTEIN DDB_G0286239"/>
    <property type="match status" value="1"/>
</dbReference>
<dbReference type="KEGG" id="bany:112050111"/>
<keyword evidence="4" id="KW-1185">Reference proteome</keyword>
<dbReference type="GO" id="GO:0016020">
    <property type="term" value="C:membrane"/>
    <property type="evidence" value="ECO:0007669"/>
    <property type="project" value="TreeGrafter"/>
</dbReference>
<dbReference type="SUPFAM" id="SSF53474">
    <property type="entry name" value="alpha/beta-Hydrolases"/>
    <property type="match status" value="1"/>
</dbReference>
<reference evidence="5" key="1">
    <citation type="submission" date="2025-08" db="UniProtKB">
        <authorList>
            <consortium name="RefSeq"/>
        </authorList>
    </citation>
    <scope>IDENTIFICATION</scope>
</reference>
<protein>
    <submittedName>
        <fullName evidence="5">Probable serine hydrolase</fullName>
    </submittedName>
</protein>
<dbReference type="Pfam" id="PF00561">
    <property type="entry name" value="Abhydrolase_1"/>
    <property type="match status" value="1"/>
</dbReference>
<gene>
    <name evidence="5" type="primary">LOC112050111</name>
</gene>
<dbReference type="PANTHER" id="PTHR43798">
    <property type="entry name" value="MONOACYLGLYCEROL LIPASE"/>
    <property type="match status" value="1"/>
</dbReference>
<dbReference type="InterPro" id="IPR050266">
    <property type="entry name" value="AB_hydrolase_sf"/>
</dbReference>
<organism evidence="4 5">
    <name type="scientific">Bicyclus anynana</name>
    <name type="common">Squinting bush brown butterfly</name>
    <dbReference type="NCBI Taxonomy" id="110368"/>
    <lineage>
        <taxon>Eukaryota</taxon>
        <taxon>Metazoa</taxon>
        <taxon>Ecdysozoa</taxon>
        <taxon>Arthropoda</taxon>
        <taxon>Hexapoda</taxon>
        <taxon>Insecta</taxon>
        <taxon>Pterygota</taxon>
        <taxon>Neoptera</taxon>
        <taxon>Endopterygota</taxon>
        <taxon>Lepidoptera</taxon>
        <taxon>Glossata</taxon>
        <taxon>Ditrysia</taxon>
        <taxon>Papilionoidea</taxon>
        <taxon>Nymphalidae</taxon>
        <taxon>Satyrinae</taxon>
        <taxon>Satyrini</taxon>
        <taxon>Mycalesina</taxon>
        <taxon>Bicyclus</taxon>
    </lineage>
</organism>
<dbReference type="Proteomes" id="UP001652582">
    <property type="component" value="Chromosome 5"/>
</dbReference>
<dbReference type="InterPro" id="IPR000073">
    <property type="entry name" value="AB_hydrolase_1"/>
</dbReference>